<sequence length="267" mass="27934">MLISPTTHSVIGLPQQAQDSAASVGVGAVCPDAAVAGGPQLPIWAQPDRSSEQAPLGSIDDRSRGLFSPTDALTRALAGLRSQHYLLAGQNQRPSGHVAVAGPGGHMFAPGHGAGFGPAGGAPIGNGGGSQAIPPEFDLHLFISRREYENGRCLLMRNLRTIPSLCRLVAASNFLPMIASHQHHLQTQHHHMSSSSLQSQHLQQPLGHHHIHAHHVAQSAPNHLQLPVQPVNAYSGASVAGQVGSGLVRQRHRASVSHPSPGLPQSP</sequence>
<evidence type="ECO:0000313" key="2">
    <source>
        <dbReference type="EMBL" id="VEL08635.1"/>
    </source>
</evidence>
<accession>A0A3S5AZ44</accession>
<keyword evidence="3" id="KW-1185">Reference proteome</keyword>
<dbReference type="Proteomes" id="UP000784294">
    <property type="component" value="Unassembled WGS sequence"/>
</dbReference>
<name>A0A3S5AZ44_9PLAT</name>
<gene>
    <name evidence="2" type="ORF">PXEA_LOCUS2075</name>
</gene>
<feature type="region of interest" description="Disordered" evidence="1">
    <location>
        <begin position="185"/>
        <end position="219"/>
    </location>
</feature>
<feature type="compositionally biased region" description="Low complexity" evidence="1">
    <location>
        <begin position="193"/>
        <end position="206"/>
    </location>
</feature>
<comment type="caution">
    <text evidence="2">The sequence shown here is derived from an EMBL/GenBank/DDBJ whole genome shotgun (WGS) entry which is preliminary data.</text>
</comment>
<feature type="region of interest" description="Disordered" evidence="1">
    <location>
        <begin position="41"/>
        <end position="65"/>
    </location>
</feature>
<reference evidence="2" key="1">
    <citation type="submission" date="2018-11" db="EMBL/GenBank/DDBJ databases">
        <authorList>
            <consortium name="Pathogen Informatics"/>
        </authorList>
    </citation>
    <scope>NUCLEOTIDE SEQUENCE</scope>
</reference>
<evidence type="ECO:0000256" key="1">
    <source>
        <dbReference type="SAM" id="MobiDB-lite"/>
    </source>
</evidence>
<feature type="region of interest" description="Disordered" evidence="1">
    <location>
        <begin position="247"/>
        <end position="267"/>
    </location>
</feature>
<dbReference type="AlphaFoldDB" id="A0A3S5AZ44"/>
<dbReference type="OrthoDB" id="6248116at2759"/>
<dbReference type="EMBL" id="CAAALY010004403">
    <property type="protein sequence ID" value="VEL08635.1"/>
    <property type="molecule type" value="Genomic_DNA"/>
</dbReference>
<proteinExistence type="predicted"/>
<protein>
    <submittedName>
        <fullName evidence="2">Uncharacterized protein</fullName>
    </submittedName>
</protein>
<organism evidence="2 3">
    <name type="scientific">Protopolystoma xenopodis</name>
    <dbReference type="NCBI Taxonomy" id="117903"/>
    <lineage>
        <taxon>Eukaryota</taxon>
        <taxon>Metazoa</taxon>
        <taxon>Spiralia</taxon>
        <taxon>Lophotrochozoa</taxon>
        <taxon>Platyhelminthes</taxon>
        <taxon>Monogenea</taxon>
        <taxon>Polyopisthocotylea</taxon>
        <taxon>Polystomatidea</taxon>
        <taxon>Polystomatidae</taxon>
        <taxon>Protopolystoma</taxon>
    </lineage>
</organism>
<evidence type="ECO:0000313" key="3">
    <source>
        <dbReference type="Proteomes" id="UP000784294"/>
    </source>
</evidence>